<feature type="transmembrane region" description="Helical" evidence="9">
    <location>
        <begin position="622"/>
        <end position="639"/>
    </location>
</feature>
<dbReference type="EMBL" id="WUPT01000001">
    <property type="protein sequence ID" value="MXQ07479.1"/>
    <property type="molecule type" value="Genomic_DNA"/>
</dbReference>
<dbReference type="InterPro" id="IPR052157">
    <property type="entry name" value="BCAA_transport_permease"/>
</dbReference>
<keyword evidence="4 9" id="KW-0812">Transmembrane</keyword>
<keyword evidence="12" id="KW-1185">Reference proteome</keyword>
<comment type="caution">
    <text evidence="11">The sequence shown here is derived from an EMBL/GenBank/DDBJ whole genome shotgun (WGS) entry which is preliminary data.</text>
</comment>
<evidence type="ECO:0000256" key="1">
    <source>
        <dbReference type="ARBA" id="ARBA00004651"/>
    </source>
</evidence>
<dbReference type="GO" id="GO:0005886">
    <property type="term" value="C:plasma membrane"/>
    <property type="evidence" value="ECO:0007669"/>
    <property type="project" value="UniProtKB-SubCell"/>
</dbReference>
<evidence type="ECO:0000256" key="7">
    <source>
        <dbReference type="ARBA" id="ARBA00023136"/>
    </source>
</evidence>
<dbReference type="Pfam" id="PF02653">
    <property type="entry name" value="BPD_transp_2"/>
    <property type="match status" value="1"/>
</dbReference>
<evidence type="ECO:0000256" key="2">
    <source>
        <dbReference type="ARBA" id="ARBA00022448"/>
    </source>
</evidence>
<dbReference type="RefSeq" id="WP_160763350.1">
    <property type="nucleotide sequence ID" value="NZ_WUPT01000001.1"/>
</dbReference>
<organism evidence="11 12">
    <name type="scientific">Kangsaoukella pontilimi</name>
    <dbReference type="NCBI Taxonomy" id="2691042"/>
    <lineage>
        <taxon>Bacteria</taxon>
        <taxon>Pseudomonadati</taxon>
        <taxon>Pseudomonadota</taxon>
        <taxon>Alphaproteobacteria</taxon>
        <taxon>Rhodobacterales</taxon>
        <taxon>Paracoccaceae</taxon>
        <taxon>Kangsaoukella</taxon>
    </lineage>
</organism>
<comment type="similarity">
    <text evidence="8">Belongs to the binding-protein-dependent transport system permease family. LivHM subfamily.</text>
</comment>
<dbReference type="Proteomes" id="UP000480350">
    <property type="component" value="Unassembled WGS sequence"/>
</dbReference>
<gene>
    <name evidence="11" type="primary">urtB</name>
    <name evidence="11" type="ORF">GQ651_06420</name>
</gene>
<feature type="chain" id="PRO_5028924977" evidence="10">
    <location>
        <begin position="23"/>
        <end position="654"/>
    </location>
</feature>
<sequence>MTRSLCRILICCLISIAAPVAAQQADAPIQQVLQAHGDEIEKSSRRTIGPAIDALAASGLSEAQEVLERWQAKEMWRQTETGLFVWAEEIDRDTLRVFDFADGSELGTFSDDDYEQLKPNSGIRGMIGAALVRFQLTDPDPVNRATALDAIERDPEASHLAALRAAAGDETDPSLAARKTRLERLLTIRFDEDEAARIEAIEYFDGDLGVDVRAALNPLLATRIEVATALPEGDDIGRVLEPGSEALSEDDAYGLLVDAGLAAPRIGRDDKRVALEGHIENGRIAGIQVATLDSEAARDMAYAALAAAGEVEPVATEAEVSEALSSHVFYERFTGAPPAVVAAASGVLAGIENAVAVNQAMDLGLDALSLASIYFLAAIGLAITFGVMGVINMAHGEFIMMGAYTGYVVQLFVPDYTLSIIVAIPLAFAVTFAAGVALERLVIRWLYHRPLETLLATFGVSIALQQIAKNIFGTQARPLTAPGWLDGSLVFNDIVSISYIRIAIFVLALMFLALILFVMNRTRLGLEVRAVTQNPRMAASMGINPDRINMLTFGFGSGIAGIAGVAIGLYAKVTSEMGADYIVQSFMTVVVGGVGNIWGTLLGASLVGSLQKGIEWLNPSNTLAAQTYMILFIILFIQFRPRGIIALKGRAAEA</sequence>
<feature type="transmembrane region" description="Helical" evidence="9">
    <location>
        <begin position="550"/>
        <end position="570"/>
    </location>
</feature>
<feature type="transmembrane region" description="Helical" evidence="9">
    <location>
        <begin position="420"/>
        <end position="438"/>
    </location>
</feature>
<dbReference type="InterPro" id="IPR017779">
    <property type="entry name" value="ABC_UrtB_bac"/>
</dbReference>
<evidence type="ECO:0000256" key="8">
    <source>
        <dbReference type="ARBA" id="ARBA00037998"/>
    </source>
</evidence>
<reference evidence="11 12" key="1">
    <citation type="submission" date="2019-12" db="EMBL/GenBank/DDBJ databases">
        <authorList>
            <person name="Lee S.D."/>
        </authorList>
    </citation>
    <scope>NUCLEOTIDE SEQUENCE [LARGE SCALE GENOMIC DNA]</scope>
    <source>
        <strain evidence="11 12">GH1-50</strain>
    </source>
</reference>
<evidence type="ECO:0000256" key="5">
    <source>
        <dbReference type="ARBA" id="ARBA00022970"/>
    </source>
</evidence>
<comment type="subcellular location">
    <subcellularLocation>
        <location evidence="1">Cell membrane</location>
        <topology evidence="1">Multi-pass membrane protein</topology>
    </subcellularLocation>
</comment>
<keyword evidence="3" id="KW-1003">Cell membrane</keyword>
<accession>A0A7C9NDG7</accession>
<reference evidence="11 12" key="2">
    <citation type="submission" date="2020-03" db="EMBL/GenBank/DDBJ databases">
        <title>Kangsaoukella pontilimi gen. nov., sp. nov., a new member of the family Rhodobacteraceae isolated from a tidal mudflat.</title>
        <authorList>
            <person name="Kim I.S."/>
        </authorList>
    </citation>
    <scope>NUCLEOTIDE SEQUENCE [LARGE SCALE GENOMIC DNA]</scope>
    <source>
        <strain evidence="11 12">GH1-50</strain>
    </source>
</reference>
<feature type="transmembrane region" description="Helical" evidence="9">
    <location>
        <begin position="367"/>
        <end position="391"/>
    </location>
</feature>
<evidence type="ECO:0000256" key="6">
    <source>
        <dbReference type="ARBA" id="ARBA00022989"/>
    </source>
</evidence>
<evidence type="ECO:0000256" key="3">
    <source>
        <dbReference type="ARBA" id="ARBA00022475"/>
    </source>
</evidence>
<evidence type="ECO:0000256" key="4">
    <source>
        <dbReference type="ARBA" id="ARBA00022692"/>
    </source>
</evidence>
<keyword evidence="7 9" id="KW-0472">Membrane</keyword>
<dbReference type="CDD" id="cd06582">
    <property type="entry name" value="TM_PBP1_LivH_like"/>
    <property type="match status" value="1"/>
</dbReference>
<dbReference type="NCBIfam" id="TIGR03409">
    <property type="entry name" value="urea_trans_UrtB"/>
    <property type="match status" value="1"/>
</dbReference>
<keyword evidence="2" id="KW-0813">Transport</keyword>
<proteinExistence type="inferred from homology"/>
<keyword evidence="6 9" id="KW-1133">Transmembrane helix</keyword>
<evidence type="ECO:0000313" key="11">
    <source>
        <dbReference type="EMBL" id="MXQ07479.1"/>
    </source>
</evidence>
<keyword evidence="5" id="KW-0029">Amino-acid transport</keyword>
<keyword evidence="10" id="KW-0732">Signal</keyword>
<dbReference type="PANTHER" id="PTHR11795">
    <property type="entry name" value="BRANCHED-CHAIN AMINO ACID TRANSPORT SYSTEM PERMEASE PROTEIN LIVH"/>
    <property type="match status" value="1"/>
</dbReference>
<evidence type="ECO:0000256" key="10">
    <source>
        <dbReference type="SAM" id="SignalP"/>
    </source>
</evidence>
<feature type="signal peptide" evidence="10">
    <location>
        <begin position="1"/>
        <end position="22"/>
    </location>
</feature>
<protein>
    <submittedName>
        <fullName evidence="11">Urea ABC transporter permease subunit UrtB</fullName>
    </submittedName>
</protein>
<dbReference type="AlphaFoldDB" id="A0A7C9NDG7"/>
<feature type="transmembrane region" description="Helical" evidence="9">
    <location>
        <begin position="450"/>
        <end position="468"/>
    </location>
</feature>
<evidence type="ECO:0000256" key="9">
    <source>
        <dbReference type="SAM" id="Phobius"/>
    </source>
</evidence>
<dbReference type="GO" id="GO:0022857">
    <property type="term" value="F:transmembrane transporter activity"/>
    <property type="evidence" value="ECO:0007669"/>
    <property type="project" value="InterPro"/>
</dbReference>
<feature type="transmembrane region" description="Helical" evidence="9">
    <location>
        <begin position="582"/>
        <end position="610"/>
    </location>
</feature>
<dbReference type="InterPro" id="IPR001851">
    <property type="entry name" value="ABC_transp_permease"/>
</dbReference>
<dbReference type="PANTHER" id="PTHR11795:SF447">
    <property type="entry name" value="ABC TRANSPORTER PERMEASE PROTEIN"/>
    <property type="match status" value="1"/>
</dbReference>
<name>A0A7C9NDG7_9RHOB</name>
<feature type="transmembrane region" description="Helical" evidence="9">
    <location>
        <begin position="499"/>
        <end position="519"/>
    </location>
</feature>
<dbReference type="GO" id="GO:0006865">
    <property type="term" value="P:amino acid transport"/>
    <property type="evidence" value="ECO:0007669"/>
    <property type="project" value="UniProtKB-KW"/>
</dbReference>
<evidence type="ECO:0000313" key="12">
    <source>
        <dbReference type="Proteomes" id="UP000480350"/>
    </source>
</evidence>